<comment type="caution">
    <text evidence="2">The sequence shown here is derived from an EMBL/GenBank/DDBJ whole genome shotgun (WGS) entry which is preliminary data.</text>
</comment>
<sequence>MKQSQNIQVALCKQSNQAKKDYRICLEASVDCITFLIRNGLALRGHDESDSSRNRGNFLELLDFHARGREDLQRVVLGKTPKNLQMTSPDILKDIVHAIASQTTKKIIQDIGDGFFAILVDESRDVSVKEQMAIVLRYVDGQGCVVERFLGISHVPDTRALTLKMEIFSMLVRHGLSLTRVRGHGYDGASNMKGEINGLKTLILTENPSVLCPLFCPSTSVDTCCCC</sequence>
<name>A0AAV0LGC3_9ROSI</name>
<feature type="domain" description="DUF4371" evidence="1">
    <location>
        <begin position="1"/>
        <end position="198"/>
    </location>
</feature>
<dbReference type="InterPro" id="IPR025398">
    <property type="entry name" value="DUF4371"/>
</dbReference>
<dbReference type="Proteomes" id="UP001154282">
    <property type="component" value="Unassembled WGS sequence"/>
</dbReference>
<evidence type="ECO:0000259" key="1">
    <source>
        <dbReference type="Pfam" id="PF14291"/>
    </source>
</evidence>
<evidence type="ECO:0000313" key="3">
    <source>
        <dbReference type="Proteomes" id="UP001154282"/>
    </source>
</evidence>
<organism evidence="2 3">
    <name type="scientific">Linum tenue</name>
    <dbReference type="NCBI Taxonomy" id="586396"/>
    <lineage>
        <taxon>Eukaryota</taxon>
        <taxon>Viridiplantae</taxon>
        <taxon>Streptophyta</taxon>
        <taxon>Embryophyta</taxon>
        <taxon>Tracheophyta</taxon>
        <taxon>Spermatophyta</taxon>
        <taxon>Magnoliopsida</taxon>
        <taxon>eudicotyledons</taxon>
        <taxon>Gunneridae</taxon>
        <taxon>Pentapetalae</taxon>
        <taxon>rosids</taxon>
        <taxon>fabids</taxon>
        <taxon>Malpighiales</taxon>
        <taxon>Linaceae</taxon>
        <taxon>Linum</taxon>
    </lineage>
</organism>
<dbReference type="PANTHER" id="PTHR45749">
    <property type="match status" value="1"/>
</dbReference>
<dbReference type="EMBL" id="CAMGYJ010000006">
    <property type="protein sequence ID" value="CAI0433255.1"/>
    <property type="molecule type" value="Genomic_DNA"/>
</dbReference>
<proteinExistence type="predicted"/>
<evidence type="ECO:0000313" key="2">
    <source>
        <dbReference type="EMBL" id="CAI0433255.1"/>
    </source>
</evidence>
<dbReference type="AlphaFoldDB" id="A0AAV0LGC3"/>
<protein>
    <recommendedName>
        <fullName evidence="1">DUF4371 domain-containing protein</fullName>
    </recommendedName>
</protein>
<dbReference type="Pfam" id="PF14291">
    <property type="entry name" value="DUF4371"/>
    <property type="match status" value="1"/>
</dbReference>
<keyword evidence="3" id="KW-1185">Reference proteome</keyword>
<gene>
    <name evidence="2" type="ORF">LITE_LOCUS23768</name>
</gene>
<accession>A0AAV0LGC3</accession>
<reference evidence="2" key="1">
    <citation type="submission" date="2022-08" db="EMBL/GenBank/DDBJ databases">
        <authorList>
            <person name="Gutierrez-Valencia J."/>
        </authorList>
    </citation>
    <scope>NUCLEOTIDE SEQUENCE</scope>
</reference>
<dbReference type="PANTHER" id="PTHR45749:SF36">
    <property type="entry name" value="ZINC FINGER MYM-TYPE PROTEIN 1-LIKE"/>
    <property type="match status" value="1"/>
</dbReference>